<comment type="caution">
    <text evidence="2">The sequence shown here is derived from an EMBL/GenBank/DDBJ whole genome shotgun (WGS) entry which is preliminary data.</text>
</comment>
<dbReference type="AlphaFoldDB" id="A0A3A9AGY4"/>
<gene>
    <name evidence="2" type="ORF">D7V94_14565</name>
</gene>
<organism evidence="2 3">
    <name type="scientific">Parablautia intestinalis</name>
    <dbReference type="NCBI Taxonomy" id="2320100"/>
    <lineage>
        <taxon>Bacteria</taxon>
        <taxon>Bacillati</taxon>
        <taxon>Bacillota</taxon>
        <taxon>Clostridia</taxon>
        <taxon>Lachnospirales</taxon>
        <taxon>Lachnospiraceae</taxon>
        <taxon>Parablautia</taxon>
    </lineage>
</organism>
<feature type="compositionally biased region" description="Basic and acidic residues" evidence="1">
    <location>
        <begin position="94"/>
        <end position="129"/>
    </location>
</feature>
<accession>A0A3A9AGY4</accession>
<evidence type="ECO:0000313" key="3">
    <source>
        <dbReference type="Proteomes" id="UP000280696"/>
    </source>
</evidence>
<dbReference type="EMBL" id="RAYQ01000015">
    <property type="protein sequence ID" value="RKI90334.1"/>
    <property type="molecule type" value="Genomic_DNA"/>
</dbReference>
<feature type="region of interest" description="Disordered" evidence="1">
    <location>
        <begin position="91"/>
        <end position="129"/>
    </location>
</feature>
<keyword evidence="3" id="KW-1185">Reference proteome</keyword>
<name>A0A3A9AGY4_9FIRM</name>
<proteinExistence type="predicted"/>
<protein>
    <submittedName>
        <fullName evidence="2">Uncharacterized protein</fullName>
    </submittedName>
</protein>
<sequence>MISFLLKRALPGRYIYQQSETQMVIYINHGEKQQRAYRLSIRHLEMEGNMGIGNIKEFQQSQMTKVARRKEEEKQIKKGIYQTKMMIQSQTTEIFDKEREKSRERTELSREEAGQAKTKEQARRKTDVHTEMKKMLSTAPRNIAMKI</sequence>
<evidence type="ECO:0000313" key="2">
    <source>
        <dbReference type="EMBL" id="RKI90334.1"/>
    </source>
</evidence>
<evidence type="ECO:0000256" key="1">
    <source>
        <dbReference type="SAM" id="MobiDB-lite"/>
    </source>
</evidence>
<dbReference type="Proteomes" id="UP000280696">
    <property type="component" value="Unassembled WGS sequence"/>
</dbReference>
<reference evidence="2 3" key="1">
    <citation type="submission" date="2018-09" db="EMBL/GenBank/DDBJ databases">
        <title>Murine metabolic-syndrome-specific gut microbial biobank.</title>
        <authorList>
            <person name="Liu C."/>
        </authorList>
    </citation>
    <scope>NUCLEOTIDE SEQUENCE [LARGE SCALE GENOMIC DNA]</scope>
    <source>
        <strain evidence="2 3">0.1xD8-82</strain>
    </source>
</reference>